<keyword evidence="1" id="KW-0808">Transferase</keyword>
<organism evidence="1 2">
    <name type="scientific">Pseudonocardia autotrophica</name>
    <name type="common">Amycolata autotrophica</name>
    <name type="synonym">Nocardia autotrophica</name>
    <dbReference type="NCBI Taxonomy" id="2074"/>
    <lineage>
        <taxon>Bacteria</taxon>
        <taxon>Bacillati</taxon>
        <taxon>Actinomycetota</taxon>
        <taxon>Actinomycetes</taxon>
        <taxon>Pseudonocardiales</taxon>
        <taxon>Pseudonocardiaceae</taxon>
        <taxon>Pseudonocardia</taxon>
    </lineage>
</organism>
<dbReference type="EMBL" id="MIGB01000002">
    <property type="protein sequence ID" value="OSY43588.1"/>
    <property type="molecule type" value="Genomic_DNA"/>
</dbReference>
<accession>A0A1Y2N9K8</accession>
<reference evidence="1 2" key="1">
    <citation type="submission" date="2016-09" db="EMBL/GenBank/DDBJ databases">
        <title>Pseudonocardia autotrophica DSM535, a candidate organism with high potential of specific P450 cytochromes.</title>
        <authorList>
            <person name="Grumaz C."/>
            <person name="Vainshtein Y."/>
            <person name="Kirstahler P."/>
            <person name="Sohn K."/>
        </authorList>
    </citation>
    <scope>NUCLEOTIDE SEQUENCE [LARGE SCALE GENOMIC DNA]</scope>
    <source>
        <strain evidence="1 2">DSM 535</strain>
    </source>
</reference>
<evidence type="ECO:0000313" key="2">
    <source>
        <dbReference type="Proteomes" id="UP000194360"/>
    </source>
</evidence>
<dbReference type="AlphaFoldDB" id="A0A1Y2N9K8"/>
<proteinExistence type="predicted"/>
<sequence>MILRPSYGGHMTSTADKATTLQQLHAAPELLLVVNVWDAITAKVVAETPGTTALATASHGIAASLGYEDGENIPRDEMIAAVGLIARTAGDLPVSADLEAGYGDPGGTVARAIDVGVVGANLEDQVKPLAEAVKAVEAAVAAAEKAGVDFVLNARTDAFLKAGDKDPAAVLDDAIERGRAYLDAGASNFFVPGKLDESQVGRLVEALGERKVNLIGIPGSIPLKTAQALGVARVSYGPWSQNVALTALAELAEDVYRGGGLPEGTRKLN</sequence>
<dbReference type="InterPro" id="IPR040442">
    <property type="entry name" value="Pyrv_kinase-like_dom_sf"/>
</dbReference>
<dbReference type="Pfam" id="PF13714">
    <property type="entry name" value="PEP_mutase"/>
    <property type="match status" value="1"/>
</dbReference>
<name>A0A1Y2N9K8_PSEAH</name>
<dbReference type="InterPro" id="IPR015813">
    <property type="entry name" value="Pyrv/PenolPyrv_kinase-like_dom"/>
</dbReference>
<gene>
    <name evidence="1" type="primary">bcpA</name>
    <name evidence="1" type="ORF">BG845_00531</name>
</gene>
<dbReference type="STRING" id="2074.BG845_00531"/>
<comment type="caution">
    <text evidence="1">The sequence shown here is derived from an EMBL/GenBank/DDBJ whole genome shotgun (WGS) entry which is preliminary data.</text>
</comment>
<keyword evidence="2" id="KW-1185">Reference proteome</keyword>
<dbReference type="EC" id="2.7.8.23" evidence="1"/>
<dbReference type="Proteomes" id="UP000194360">
    <property type="component" value="Unassembled WGS sequence"/>
</dbReference>
<dbReference type="SUPFAM" id="SSF51621">
    <property type="entry name" value="Phosphoenolpyruvate/pyruvate domain"/>
    <property type="match status" value="1"/>
</dbReference>
<dbReference type="PANTHER" id="PTHR42905">
    <property type="entry name" value="PHOSPHOENOLPYRUVATE CARBOXYLASE"/>
    <property type="match status" value="1"/>
</dbReference>
<dbReference type="Gene3D" id="3.20.20.60">
    <property type="entry name" value="Phosphoenolpyruvate-binding domains"/>
    <property type="match status" value="1"/>
</dbReference>
<dbReference type="PANTHER" id="PTHR42905:SF16">
    <property type="entry name" value="CARBOXYPHOSPHONOENOLPYRUVATE PHOSPHONOMUTASE-LIKE PROTEIN (AFU_ORTHOLOGUE AFUA_5G07230)"/>
    <property type="match status" value="1"/>
</dbReference>
<dbReference type="GO" id="GO:0008807">
    <property type="term" value="F:carboxyvinyl-carboxyphosphonate phosphorylmutase activity"/>
    <property type="evidence" value="ECO:0007669"/>
    <property type="project" value="UniProtKB-EC"/>
</dbReference>
<dbReference type="CDD" id="cd00377">
    <property type="entry name" value="ICL_PEPM"/>
    <property type="match status" value="1"/>
</dbReference>
<protein>
    <submittedName>
        <fullName evidence="1">Carboxyvinyl-carboxyphosphonate phosphorylmutase</fullName>
        <ecNumber evidence="1">2.7.8.23</ecNumber>
    </submittedName>
</protein>
<evidence type="ECO:0000313" key="1">
    <source>
        <dbReference type="EMBL" id="OSY43588.1"/>
    </source>
</evidence>
<dbReference type="InterPro" id="IPR039556">
    <property type="entry name" value="ICL/PEPM"/>
</dbReference>